<protein>
    <recommendedName>
        <fullName evidence="3">Ribosome biogenesis protein SLX9</fullName>
    </recommendedName>
</protein>
<dbReference type="EMBL" id="CAJVPS010002669">
    <property type="protein sequence ID" value="CAG8573832.1"/>
    <property type="molecule type" value="Genomic_DNA"/>
</dbReference>
<dbReference type="Proteomes" id="UP000789508">
    <property type="component" value="Unassembled WGS sequence"/>
</dbReference>
<accession>A0A9N9G0V0</accession>
<evidence type="ECO:0000256" key="1">
    <source>
        <dbReference type="ARBA" id="ARBA00004604"/>
    </source>
</evidence>
<name>A0A9N9G0V0_9GLOM</name>
<dbReference type="GO" id="GO:0005730">
    <property type="term" value="C:nucleolus"/>
    <property type="evidence" value="ECO:0007669"/>
    <property type="project" value="UniProtKB-SubCell"/>
</dbReference>
<gene>
    <name evidence="6" type="ORF">ALEPTO_LOCUS6939</name>
</gene>
<dbReference type="InterPro" id="IPR028160">
    <property type="entry name" value="Slx9-like"/>
</dbReference>
<feature type="compositionally biased region" description="Polar residues" evidence="5">
    <location>
        <begin position="57"/>
        <end position="66"/>
    </location>
</feature>
<keyword evidence="7" id="KW-1185">Reference proteome</keyword>
<keyword evidence="4" id="KW-0539">Nucleus</keyword>
<proteinExistence type="inferred from homology"/>
<dbReference type="Pfam" id="PF15341">
    <property type="entry name" value="SLX9"/>
    <property type="match status" value="1"/>
</dbReference>
<comment type="similarity">
    <text evidence="2">Belongs to the SLX9 family.</text>
</comment>
<organism evidence="6 7">
    <name type="scientific">Ambispora leptoticha</name>
    <dbReference type="NCBI Taxonomy" id="144679"/>
    <lineage>
        <taxon>Eukaryota</taxon>
        <taxon>Fungi</taxon>
        <taxon>Fungi incertae sedis</taxon>
        <taxon>Mucoromycota</taxon>
        <taxon>Glomeromycotina</taxon>
        <taxon>Glomeromycetes</taxon>
        <taxon>Archaeosporales</taxon>
        <taxon>Ambisporaceae</taxon>
        <taxon>Ambispora</taxon>
    </lineage>
</organism>
<evidence type="ECO:0000256" key="2">
    <source>
        <dbReference type="ARBA" id="ARBA00011022"/>
    </source>
</evidence>
<dbReference type="GO" id="GO:0030686">
    <property type="term" value="C:90S preribosome"/>
    <property type="evidence" value="ECO:0007669"/>
    <property type="project" value="InterPro"/>
</dbReference>
<comment type="subcellular location">
    <subcellularLocation>
        <location evidence="1">Nucleus</location>
        <location evidence="1">Nucleolus</location>
    </subcellularLocation>
</comment>
<sequence length="227" mass="25511">PKVRRQRTTQHYIASQKSSLVTSKASIERVVPGSAIAVNAKTLLSSYSKEFAEVNSLAKSNKSDNTSVDRPDSDLPHNQIPKKKKLRDRHVKWLQKLDASYSGYSKHNNKKKRNSKNQTKQKVNIEDPTFDLSSLKQTLETLPDIKSDADKFVPGRNRAPLPKGLNGKKVVGKKARKNVALAEMQLFQKITQNPVFIADPLSTIQAHIQTLRLSDDSLDTDNKSQRK</sequence>
<evidence type="ECO:0000256" key="3">
    <source>
        <dbReference type="ARBA" id="ARBA00021321"/>
    </source>
</evidence>
<reference evidence="6" key="1">
    <citation type="submission" date="2021-06" db="EMBL/GenBank/DDBJ databases">
        <authorList>
            <person name="Kallberg Y."/>
            <person name="Tangrot J."/>
            <person name="Rosling A."/>
        </authorList>
    </citation>
    <scope>NUCLEOTIDE SEQUENCE</scope>
    <source>
        <strain evidence="6">FL130A</strain>
    </source>
</reference>
<feature type="non-terminal residue" evidence="6">
    <location>
        <position position="227"/>
    </location>
</feature>
<feature type="region of interest" description="Disordered" evidence="5">
    <location>
        <begin position="57"/>
        <end position="88"/>
    </location>
</feature>
<evidence type="ECO:0000313" key="7">
    <source>
        <dbReference type="Proteomes" id="UP000789508"/>
    </source>
</evidence>
<dbReference type="OrthoDB" id="18703at2759"/>
<dbReference type="PANTHER" id="PTHR31109">
    <property type="entry name" value="PROTEIN FAM207A"/>
    <property type="match status" value="1"/>
</dbReference>
<dbReference type="GO" id="GO:0030688">
    <property type="term" value="C:preribosome, small subunit precursor"/>
    <property type="evidence" value="ECO:0007669"/>
    <property type="project" value="InterPro"/>
</dbReference>
<dbReference type="PANTHER" id="PTHR31109:SF2">
    <property type="entry name" value="RIBOSOME BIOGENESIS PROTEIN SLX9 HOMOLOG"/>
    <property type="match status" value="1"/>
</dbReference>
<comment type="caution">
    <text evidence="6">The sequence shown here is derived from an EMBL/GenBank/DDBJ whole genome shotgun (WGS) entry which is preliminary data.</text>
</comment>
<dbReference type="GO" id="GO:0000462">
    <property type="term" value="P:maturation of SSU-rRNA from tricistronic rRNA transcript (SSU-rRNA, 5.8S rRNA, LSU-rRNA)"/>
    <property type="evidence" value="ECO:0007669"/>
    <property type="project" value="InterPro"/>
</dbReference>
<dbReference type="AlphaFoldDB" id="A0A9N9G0V0"/>
<evidence type="ECO:0000256" key="5">
    <source>
        <dbReference type="SAM" id="MobiDB-lite"/>
    </source>
</evidence>
<feature type="region of interest" description="Disordered" evidence="5">
    <location>
        <begin position="102"/>
        <end position="124"/>
    </location>
</feature>
<evidence type="ECO:0000256" key="4">
    <source>
        <dbReference type="ARBA" id="ARBA00023242"/>
    </source>
</evidence>
<evidence type="ECO:0000313" key="6">
    <source>
        <dbReference type="EMBL" id="CAG8573832.1"/>
    </source>
</evidence>